<proteinExistence type="predicted"/>
<keyword evidence="2" id="KW-0347">Helicase</keyword>
<dbReference type="PANTHER" id="PTHR45759">
    <property type="entry name" value="NUCLEOLAR GTP-BINDING PROTEIN 1"/>
    <property type="match status" value="1"/>
</dbReference>
<evidence type="ECO:0000313" key="3">
    <source>
        <dbReference type="Proteomes" id="UP000243670"/>
    </source>
</evidence>
<dbReference type="GO" id="GO:0004386">
    <property type="term" value="F:helicase activity"/>
    <property type="evidence" value="ECO:0007669"/>
    <property type="project" value="UniProtKB-KW"/>
</dbReference>
<evidence type="ECO:0000313" key="2">
    <source>
        <dbReference type="EMBL" id="AIB09547.1"/>
    </source>
</evidence>
<dbReference type="Proteomes" id="UP000243670">
    <property type="component" value="Nucleomorph 1"/>
</dbReference>
<keyword evidence="2" id="KW-0542">Nucleomorph</keyword>
<sequence>MKCLLNMLIDKRNILSSSQIINIMLNHIRKKYIIKNPKNYNIKRLRILNIKKINYYSILLLNILNNFNNIFPSYSSFNFLEINIIDILINRKYYLKAKSFLNLLKNKVVRLTRDFIQLMKISDSLYRCKIILKTYYGIIIKKIKQQKNLFNYLKKIHSILSNFPKIGHNKNGLLILIDNIKQNSFGCFDKYKCCRKIFSYCSTAIKFEDRCFGVKDIKNIVIFNKVVNIFKQKDTITEILIFILIVYLKYKIIIHYEINKNREYCFLFFKTILNIIKITLPEGVCFSLYFPYVIKYSYLRKKIFIFYKFLLDFIKKFVSKYNFKIKIIFMNLINRSDQVLNIF</sequence>
<dbReference type="InterPro" id="IPR041623">
    <property type="entry name" value="NOG1_N"/>
</dbReference>
<dbReference type="EMBL" id="CP006627">
    <property type="protein sequence ID" value="AIB09547.1"/>
    <property type="molecule type" value="Genomic_DNA"/>
</dbReference>
<reference evidence="2 3" key="1">
    <citation type="journal article" date="2014" name="BMC Genomics">
        <title>Nucleomorph and plastid genome sequences of the chlorarachniophyte Lotharella oceanica: convergent reductive evolution and frequent recombination in nucleomorph-bearing algae.</title>
        <authorList>
            <person name="Tanifuji G."/>
            <person name="Onodera N.T."/>
            <person name="Brown M.W."/>
            <person name="Curtis B.A."/>
            <person name="Roger A.J."/>
            <person name="Ka-Shu Wong G."/>
            <person name="Melkonian M."/>
            <person name="Archibald J.M."/>
        </authorList>
    </citation>
    <scope>NUCLEOTIDE SEQUENCE [LARGE SCALE GENOMIC DNA]</scope>
    <source>
        <strain evidence="2 3">CCMP622</strain>
    </source>
</reference>
<dbReference type="AlphaFoldDB" id="A0A060D9Z8"/>
<geneLocation type="nucleomorph" evidence="2"/>
<accession>A0A060D9Z8</accession>
<keyword evidence="2" id="KW-0067">ATP-binding</keyword>
<keyword evidence="2" id="KW-0547">Nucleotide-binding</keyword>
<name>A0A060D9Z8_9EUKA</name>
<feature type="domain" description="NOG1 N-terminal helical" evidence="1">
    <location>
        <begin position="16"/>
        <end position="166"/>
    </location>
</feature>
<gene>
    <name evidence="2" type="primary">ngp1</name>
    <name evidence="2" type="ORF">M951_chr161</name>
</gene>
<dbReference type="Pfam" id="PF17835">
    <property type="entry name" value="NOG1_N"/>
    <property type="match status" value="1"/>
</dbReference>
<protein>
    <submittedName>
        <fullName evidence="2">RNA helicase</fullName>
    </submittedName>
</protein>
<dbReference type="Gene3D" id="1.20.120.1190">
    <property type="match status" value="1"/>
</dbReference>
<organism evidence="2 3">
    <name type="scientific">Lotharella oceanica</name>
    <dbReference type="NCBI Taxonomy" id="641309"/>
    <lineage>
        <taxon>Eukaryota</taxon>
        <taxon>Sar</taxon>
        <taxon>Rhizaria</taxon>
        <taxon>Cercozoa</taxon>
        <taxon>Chlorarachniophyceae</taxon>
        <taxon>Lotharella</taxon>
    </lineage>
</organism>
<keyword evidence="2" id="KW-0378">Hydrolase</keyword>
<evidence type="ECO:0000259" key="1">
    <source>
        <dbReference type="Pfam" id="PF17835"/>
    </source>
</evidence>